<dbReference type="AlphaFoldDB" id="A0A392MWL0"/>
<proteinExistence type="predicted"/>
<feature type="compositionally biased region" description="Basic and acidic residues" evidence="1">
    <location>
        <begin position="24"/>
        <end position="34"/>
    </location>
</feature>
<gene>
    <name evidence="2" type="ORF">A2U01_0012828</name>
</gene>
<accession>A0A392MWL0</accession>
<evidence type="ECO:0000256" key="1">
    <source>
        <dbReference type="SAM" id="MobiDB-lite"/>
    </source>
</evidence>
<sequence length="46" mass="4940">CNTQEQVADIMTKALKLESFCKTKGQDRGGDKGKGCFNGGHECHAP</sequence>
<feature type="region of interest" description="Disordered" evidence="1">
    <location>
        <begin position="24"/>
        <end position="46"/>
    </location>
</feature>
<comment type="caution">
    <text evidence="2">The sequence shown here is derived from an EMBL/GenBank/DDBJ whole genome shotgun (WGS) entry which is preliminary data.</text>
</comment>
<feature type="non-terminal residue" evidence="2">
    <location>
        <position position="1"/>
    </location>
</feature>
<name>A0A392MWL0_9FABA</name>
<reference evidence="2 3" key="1">
    <citation type="journal article" date="2018" name="Front. Plant Sci.">
        <title>Red Clover (Trifolium pratense) and Zigzag Clover (T. medium) - A Picture of Genomic Similarities and Differences.</title>
        <authorList>
            <person name="Dluhosova J."/>
            <person name="Istvanek J."/>
            <person name="Nedelnik J."/>
            <person name="Repkova J."/>
        </authorList>
    </citation>
    <scope>NUCLEOTIDE SEQUENCE [LARGE SCALE GENOMIC DNA]</scope>
    <source>
        <strain evidence="3">cv. 10/8</strain>
        <tissue evidence="2">Leaf</tissue>
    </source>
</reference>
<protein>
    <submittedName>
        <fullName evidence="2">Uncharacterized protein</fullName>
    </submittedName>
</protein>
<dbReference type="EMBL" id="LXQA010021400">
    <property type="protein sequence ID" value="MCH91897.1"/>
    <property type="molecule type" value="Genomic_DNA"/>
</dbReference>
<dbReference type="Proteomes" id="UP000265520">
    <property type="component" value="Unassembled WGS sequence"/>
</dbReference>
<evidence type="ECO:0000313" key="2">
    <source>
        <dbReference type="EMBL" id="MCH91897.1"/>
    </source>
</evidence>
<organism evidence="2 3">
    <name type="scientific">Trifolium medium</name>
    <dbReference type="NCBI Taxonomy" id="97028"/>
    <lineage>
        <taxon>Eukaryota</taxon>
        <taxon>Viridiplantae</taxon>
        <taxon>Streptophyta</taxon>
        <taxon>Embryophyta</taxon>
        <taxon>Tracheophyta</taxon>
        <taxon>Spermatophyta</taxon>
        <taxon>Magnoliopsida</taxon>
        <taxon>eudicotyledons</taxon>
        <taxon>Gunneridae</taxon>
        <taxon>Pentapetalae</taxon>
        <taxon>rosids</taxon>
        <taxon>fabids</taxon>
        <taxon>Fabales</taxon>
        <taxon>Fabaceae</taxon>
        <taxon>Papilionoideae</taxon>
        <taxon>50 kb inversion clade</taxon>
        <taxon>NPAAA clade</taxon>
        <taxon>Hologalegina</taxon>
        <taxon>IRL clade</taxon>
        <taxon>Trifolieae</taxon>
        <taxon>Trifolium</taxon>
    </lineage>
</organism>
<evidence type="ECO:0000313" key="3">
    <source>
        <dbReference type="Proteomes" id="UP000265520"/>
    </source>
</evidence>
<keyword evidence="3" id="KW-1185">Reference proteome</keyword>